<dbReference type="AlphaFoldDB" id="A0A657Q508"/>
<proteinExistence type="predicted"/>
<sequence>MAVCQSVIDKSGGLPKDGRFAVRSIIERWAMEAWLHLGYGEKDVFSMDYVDVLLGYWRSYHYQMAMSGMPSLPNSRIIPYGAEAMNQISRDVFASMGVNAEPETFFEASAPEFDEKHRKSADKLINDMTLFWRSLGMSFPRKQLDSLYS</sequence>
<evidence type="ECO:0000313" key="1">
    <source>
        <dbReference type="EMBL" id="PUD98327.1"/>
    </source>
</evidence>
<evidence type="ECO:0000313" key="2">
    <source>
        <dbReference type="Proteomes" id="UP000250928"/>
    </source>
</evidence>
<gene>
    <name evidence="1" type="ORF">C3L24_12995</name>
</gene>
<protein>
    <submittedName>
        <fullName evidence="1">Uncharacterized protein</fullName>
    </submittedName>
</protein>
<reference evidence="1 2" key="1">
    <citation type="submission" date="2018-01" db="EMBL/GenBank/DDBJ databases">
        <title>Novel co-symbiosis in the lucinid bivalve Phacoides pectinatus.</title>
        <authorList>
            <person name="Lim S.J."/>
            <person name="Davis B.G."/>
            <person name="Gill D.E."/>
            <person name="Engel A.S."/>
            <person name="Anderson L.C."/>
            <person name="Campbell B.J."/>
        </authorList>
    </citation>
    <scope>NUCLEOTIDE SEQUENCE [LARGE SCALE GENOMIC DNA]</scope>
    <source>
        <strain evidence="1">N3_P5</strain>
    </source>
</reference>
<comment type="caution">
    <text evidence="1">The sequence shown here is derived from an EMBL/GenBank/DDBJ whole genome shotgun (WGS) entry which is preliminary data.</text>
</comment>
<name>A0A657Q508_9GAMM</name>
<dbReference type="Proteomes" id="UP000250928">
    <property type="component" value="Unassembled WGS sequence"/>
</dbReference>
<accession>A0A657Q508</accession>
<organism evidence="1 2">
    <name type="scientific">Candidatus Sedimenticola endophacoides</name>
    <dbReference type="NCBI Taxonomy" id="2548426"/>
    <lineage>
        <taxon>Bacteria</taxon>
        <taxon>Pseudomonadati</taxon>
        <taxon>Pseudomonadota</taxon>
        <taxon>Gammaproteobacteria</taxon>
        <taxon>Chromatiales</taxon>
        <taxon>Sedimenticolaceae</taxon>
        <taxon>Sedimenticola</taxon>
    </lineage>
</organism>
<dbReference type="EMBL" id="PQCO01000311">
    <property type="protein sequence ID" value="PUD98327.1"/>
    <property type="molecule type" value="Genomic_DNA"/>
</dbReference>